<keyword evidence="15" id="KW-1185">Reference proteome</keyword>
<keyword evidence="10" id="KW-0807">Transducer</keyword>
<organism evidence="14 15">
    <name type="scientific">Allacma fusca</name>
    <dbReference type="NCBI Taxonomy" id="39272"/>
    <lineage>
        <taxon>Eukaryota</taxon>
        <taxon>Metazoa</taxon>
        <taxon>Ecdysozoa</taxon>
        <taxon>Arthropoda</taxon>
        <taxon>Hexapoda</taxon>
        <taxon>Collembola</taxon>
        <taxon>Symphypleona</taxon>
        <taxon>Sminthuridae</taxon>
        <taxon>Allacma</taxon>
    </lineage>
</organism>
<dbReference type="PANTHER" id="PTHR24246">
    <property type="entry name" value="OLFACTORY RECEPTOR AND ADENOSINE RECEPTOR"/>
    <property type="match status" value="1"/>
</dbReference>
<evidence type="ECO:0000256" key="12">
    <source>
        <dbReference type="SAM" id="Phobius"/>
    </source>
</evidence>
<evidence type="ECO:0000256" key="3">
    <source>
        <dbReference type="ARBA" id="ARBA00022475"/>
    </source>
</evidence>
<dbReference type="EMBL" id="CAJVCH010539582">
    <property type="protein sequence ID" value="CAG7826382.1"/>
    <property type="molecule type" value="Genomic_DNA"/>
</dbReference>
<evidence type="ECO:0000256" key="4">
    <source>
        <dbReference type="ARBA" id="ARBA00022692"/>
    </source>
</evidence>
<keyword evidence="7 12" id="KW-0472">Membrane</keyword>
<comment type="similarity">
    <text evidence="2">Belongs to the G-protein coupled receptor 1 family.</text>
</comment>
<reference evidence="14" key="1">
    <citation type="submission" date="2021-06" db="EMBL/GenBank/DDBJ databases">
        <authorList>
            <person name="Hodson N. C."/>
            <person name="Mongue J. A."/>
            <person name="Jaron S. K."/>
        </authorList>
    </citation>
    <scope>NUCLEOTIDE SEQUENCE</scope>
</reference>
<feature type="transmembrane region" description="Helical" evidence="12">
    <location>
        <begin position="326"/>
        <end position="347"/>
    </location>
</feature>
<evidence type="ECO:0000256" key="11">
    <source>
        <dbReference type="SAM" id="MobiDB-lite"/>
    </source>
</evidence>
<evidence type="ECO:0000313" key="14">
    <source>
        <dbReference type="EMBL" id="CAG7826382.1"/>
    </source>
</evidence>
<feature type="domain" description="G-protein coupled receptors family 1 profile" evidence="13">
    <location>
        <begin position="83"/>
        <end position="344"/>
    </location>
</feature>
<feature type="transmembrane region" description="Helical" evidence="12">
    <location>
        <begin position="287"/>
        <end position="320"/>
    </location>
</feature>
<dbReference type="InterPro" id="IPR017452">
    <property type="entry name" value="GPCR_Rhodpsn_7TM"/>
</dbReference>
<keyword evidence="4 12" id="KW-0812">Transmembrane</keyword>
<comment type="subcellular location">
    <subcellularLocation>
        <location evidence="1">Cell membrane</location>
        <topology evidence="1">Multi-pass membrane protein</topology>
    </subcellularLocation>
</comment>
<keyword evidence="3" id="KW-1003">Cell membrane</keyword>
<evidence type="ECO:0000256" key="7">
    <source>
        <dbReference type="ARBA" id="ARBA00023136"/>
    </source>
</evidence>
<dbReference type="CDD" id="cd00637">
    <property type="entry name" value="7tm_classA_rhodopsin-like"/>
    <property type="match status" value="1"/>
</dbReference>
<evidence type="ECO:0000256" key="8">
    <source>
        <dbReference type="ARBA" id="ARBA00023170"/>
    </source>
</evidence>
<feature type="transmembrane region" description="Helical" evidence="12">
    <location>
        <begin position="201"/>
        <end position="223"/>
    </location>
</feature>
<dbReference type="PANTHER" id="PTHR24246:SF27">
    <property type="entry name" value="ADENOSINE RECEPTOR, ISOFORM A"/>
    <property type="match status" value="1"/>
</dbReference>
<dbReference type="Proteomes" id="UP000708208">
    <property type="component" value="Unassembled WGS sequence"/>
</dbReference>
<protein>
    <recommendedName>
        <fullName evidence="13">G-protein coupled receptors family 1 profile domain-containing protein</fullName>
    </recommendedName>
</protein>
<feature type="transmembrane region" description="Helical" evidence="12">
    <location>
        <begin position="116"/>
        <end position="143"/>
    </location>
</feature>
<evidence type="ECO:0000313" key="15">
    <source>
        <dbReference type="Proteomes" id="UP000708208"/>
    </source>
</evidence>
<dbReference type="PROSITE" id="PS50262">
    <property type="entry name" value="G_PROTEIN_RECEP_F1_2"/>
    <property type="match status" value="1"/>
</dbReference>
<dbReference type="Pfam" id="PF00001">
    <property type="entry name" value="7tm_1"/>
    <property type="match status" value="1"/>
</dbReference>
<feature type="compositionally biased region" description="Polar residues" evidence="11">
    <location>
        <begin position="492"/>
        <end position="501"/>
    </location>
</feature>
<evidence type="ECO:0000256" key="10">
    <source>
        <dbReference type="ARBA" id="ARBA00023224"/>
    </source>
</evidence>
<feature type="region of interest" description="Disordered" evidence="11">
    <location>
        <begin position="471"/>
        <end position="508"/>
    </location>
</feature>
<comment type="caution">
    <text evidence="14">The sequence shown here is derived from an EMBL/GenBank/DDBJ whole genome shotgun (WGS) entry which is preliminary data.</text>
</comment>
<evidence type="ECO:0000256" key="9">
    <source>
        <dbReference type="ARBA" id="ARBA00023180"/>
    </source>
</evidence>
<dbReference type="AlphaFoldDB" id="A0A8J2KZX1"/>
<dbReference type="GO" id="GO:0004930">
    <property type="term" value="F:G protein-coupled receptor activity"/>
    <property type="evidence" value="ECO:0007669"/>
    <property type="project" value="UniProtKB-KW"/>
</dbReference>
<accession>A0A8J2KZX1</accession>
<proteinExistence type="inferred from homology"/>
<dbReference type="GO" id="GO:0005886">
    <property type="term" value="C:plasma membrane"/>
    <property type="evidence" value="ECO:0007669"/>
    <property type="project" value="UniProtKB-SubCell"/>
</dbReference>
<sequence>MCMTLILDYWETVSLTAGCNLYSTHFRLCVLTVRTAHQAGQDGTYKKDTNMYFRERDKPVVDAETFLATSIPKILISSLIIFLNVMAIAAICRSSNRSAWSGRTNKGYILPQSTQGLLHSLFIAYLCLGFLTLYSQISLSIFVLGEWRLFEDQGRECLGVNSIMIALSLAIALHLVSLAVDRTLASYLPYARYTSLSRGTVPLWLLSIWLPSIILGSLPMAGWRSNFSFCIFLHQFKDDYIRFSSGFYLTTVLLIPCLYIFFVIVLKPRKDPRMLYRWHRKLQAHHRLTFALILAINIICWTPFHCYLLMACLTCSYAYLASGFTLEYLYMLALVPSIIIPLMFSIGSNAGNKCANKISKCVHFLEHEETNKNPLANLKRSPLFFIDDAIQQHQRELKEKLSSDSSRQSSSRSKDKSFFAAPYLPDYASGEFQDSLPNKSKKRSEDNYEQIGSIRTAPLRNFCAYLNSQNKTENKSSPLSDRKYGFPVLPPSLQNHQNSSGQHRKHQV</sequence>
<evidence type="ECO:0000256" key="2">
    <source>
        <dbReference type="ARBA" id="ARBA00010663"/>
    </source>
</evidence>
<name>A0A8J2KZX1_9HEXA</name>
<dbReference type="InterPro" id="IPR000276">
    <property type="entry name" value="GPCR_Rhodpsn"/>
</dbReference>
<keyword evidence="6" id="KW-0297">G-protein coupled receptor</keyword>
<gene>
    <name evidence="14" type="ORF">AFUS01_LOCUS36436</name>
</gene>
<feature type="transmembrane region" description="Helical" evidence="12">
    <location>
        <begin position="243"/>
        <end position="266"/>
    </location>
</feature>
<evidence type="ECO:0000256" key="6">
    <source>
        <dbReference type="ARBA" id="ARBA00023040"/>
    </source>
</evidence>
<evidence type="ECO:0000256" key="1">
    <source>
        <dbReference type="ARBA" id="ARBA00004651"/>
    </source>
</evidence>
<feature type="transmembrane region" description="Helical" evidence="12">
    <location>
        <begin position="163"/>
        <end position="180"/>
    </location>
</feature>
<evidence type="ECO:0000256" key="5">
    <source>
        <dbReference type="ARBA" id="ARBA00022989"/>
    </source>
</evidence>
<keyword evidence="9" id="KW-0325">Glycoprotein</keyword>
<evidence type="ECO:0000259" key="13">
    <source>
        <dbReference type="PROSITE" id="PS50262"/>
    </source>
</evidence>
<keyword evidence="8" id="KW-0675">Receptor</keyword>
<dbReference type="OrthoDB" id="10563746at2759"/>
<keyword evidence="5 12" id="KW-1133">Transmembrane helix</keyword>
<dbReference type="SUPFAM" id="SSF81321">
    <property type="entry name" value="Family A G protein-coupled receptor-like"/>
    <property type="match status" value="1"/>
</dbReference>
<feature type="transmembrane region" description="Helical" evidence="12">
    <location>
        <begin position="74"/>
        <end position="95"/>
    </location>
</feature>